<feature type="non-terminal residue" evidence="2">
    <location>
        <position position="72"/>
    </location>
</feature>
<evidence type="ECO:0000313" key="3">
    <source>
        <dbReference type="Proteomes" id="UP001328107"/>
    </source>
</evidence>
<comment type="caution">
    <text evidence="2">The sequence shown here is derived from an EMBL/GenBank/DDBJ whole genome shotgun (WGS) entry which is preliminary data.</text>
</comment>
<dbReference type="AlphaFoldDB" id="A0AAN4Z3C2"/>
<organism evidence="2 3">
    <name type="scientific">Pristionchus mayeri</name>
    <dbReference type="NCBI Taxonomy" id="1317129"/>
    <lineage>
        <taxon>Eukaryota</taxon>
        <taxon>Metazoa</taxon>
        <taxon>Ecdysozoa</taxon>
        <taxon>Nematoda</taxon>
        <taxon>Chromadorea</taxon>
        <taxon>Rhabditida</taxon>
        <taxon>Rhabditina</taxon>
        <taxon>Diplogasteromorpha</taxon>
        <taxon>Diplogasteroidea</taxon>
        <taxon>Neodiplogasteridae</taxon>
        <taxon>Pristionchus</taxon>
    </lineage>
</organism>
<gene>
    <name evidence="2" type="ORF">PMAYCL1PPCAC_00822</name>
</gene>
<sequence length="72" mass="8377">YRIRYSSVMHLSTMLCFCAIAAVITASWANIDWWKCGMEGVMTDKEAHKVYATYWDLSNFFVSFKGWFTACD</sequence>
<feature type="non-terminal residue" evidence="2">
    <location>
        <position position="1"/>
    </location>
</feature>
<dbReference type="EMBL" id="BTRK01000001">
    <property type="protein sequence ID" value="GMR30627.1"/>
    <property type="molecule type" value="Genomic_DNA"/>
</dbReference>
<proteinExistence type="predicted"/>
<feature type="chain" id="PRO_5042953729" evidence="1">
    <location>
        <begin position="30"/>
        <end position="72"/>
    </location>
</feature>
<keyword evidence="1" id="KW-0732">Signal</keyword>
<keyword evidence="3" id="KW-1185">Reference proteome</keyword>
<evidence type="ECO:0000256" key="1">
    <source>
        <dbReference type="SAM" id="SignalP"/>
    </source>
</evidence>
<reference evidence="3" key="1">
    <citation type="submission" date="2022-10" db="EMBL/GenBank/DDBJ databases">
        <title>Genome assembly of Pristionchus species.</title>
        <authorList>
            <person name="Yoshida K."/>
            <person name="Sommer R.J."/>
        </authorList>
    </citation>
    <scope>NUCLEOTIDE SEQUENCE [LARGE SCALE GENOMIC DNA]</scope>
    <source>
        <strain evidence="3">RS5460</strain>
    </source>
</reference>
<evidence type="ECO:0000313" key="2">
    <source>
        <dbReference type="EMBL" id="GMR30627.1"/>
    </source>
</evidence>
<protein>
    <submittedName>
        <fullName evidence="2">Uncharacterized protein</fullName>
    </submittedName>
</protein>
<accession>A0AAN4Z3C2</accession>
<dbReference type="Proteomes" id="UP001328107">
    <property type="component" value="Unassembled WGS sequence"/>
</dbReference>
<feature type="signal peptide" evidence="1">
    <location>
        <begin position="1"/>
        <end position="29"/>
    </location>
</feature>
<name>A0AAN4Z3C2_9BILA</name>